<name>R7QUJ2_CHOCR</name>
<dbReference type="OMA" id="MEKSEYN"/>
<feature type="coiled-coil region" evidence="1">
    <location>
        <begin position="641"/>
        <end position="668"/>
    </location>
</feature>
<evidence type="ECO:0000259" key="2">
    <source>
        <dbReference type="Pfam" id="PF09088"/>
    </source>
</evidence>
<dbReference type="Proteomes" id="UP000012073">
    <property type="component" value="Unassembled WGS sequence"/>
</dbReference>
<evidence type="ECO:0000313" key="4">
    <source>
        <dbReference type="EMBL" id="CDF41151.1"/>
    </source>
</evidence>
<dbReference type="GO" id="GO:0000184">
    <property type="term" value="P:nuclear-transcribed mRNA catabolic process, nonsense-mediated decay"/>
    <property type="evidence" value="ECO:0007669"/>
    <property type="project" value="TreeGrafter"/>
</dbReference>
<feature type="domain" description="MIF4G-like type 1" evidence="2">
    <location>
        <begin position="304"/>
        <end position="429"/>
    </location>
</feature>
<feature type="domain" description="MIF4G-like type 2" evidence="3">
    <location>
        <begin position="492"/>
        <end position="732"/>
    </location>
</feature>
<dbReference type="AlphaFoldDB" id="R7QUJ2"/>
<dbReference type="GO" id="GO:0000339">
    <property type="term" value="F:RNA cap binding"/>
    <property type="evidence" value="ECO:0007669"/>
    <property type="project" value="InterPro"/>
</dbReference>
<dbReference type="GO" id="GO:0005634">
    <property type="term" value="C:nucleus"/>
    <property type="evidence" value="ECO:0007669"/>
    <property type="project" value="TreeGrafter"/>
</dbReference>
<dbReference type="EMBL" id="HG002310">
    <property type="protein sequence ID" value="CDF41151.1"/>
    <property type="molecule type" value="Genomic_DNA"/>
</dbReference>
<sequence>MGLKRCGISLPFKAPTYATIAGLLTVEDEPYAKDLANKLADAVGKDMAAAIRDGHSGVARRSLRFLACLSCSAMVSPISVAEYILVLLDAALHELTQANRSEYGVHCRGEFLAEIALNALPWAAPLLAERAPEELAKILDAARNIAEAWKASTWRCVAPATSKRCVEVFSELLEATFVLKNNDWQCAETIIPRPYEEFGVELSGGHEILMAPLVIPGHSKLTRYSAPRFRLFLVNPKPEARDLQKDMKGGDSKLFTMGLASDRTLMEKHVLRAYIVDIVDNFSSNHVMAAERLLTFPMLNNVDGEIVEGLFSQLCAMPDPNFAPVYYGTLFVDLCRVKDSRLPVKLLTAVEAMFQDAGLFDPESFDRLTEWFSFHLSNFEYKWNWSDWALYADADMVEKFPFRALFCKDVLSRCIRLSYYERILDIVPEEMKYFLPPKPSSGNKSRFDDTVNDSLMSVVTGKDKQEAKVVMERLCTLIPIRSVPPEPKLQQKAEADANNGRLTSLIRAILLAGCKTLSHFDTVAERYLALLLQMAEAGGAEARRLVTLEVSCFWSEVHIRQMYVLDKLSMRRVIDGLAIIDSVLSEQRADGQNMVALDDDELKKNLSQSSRWEMIRLVMQRARARENGARTELTAASQAAAAANEGEIERAEARLENAKSGTERAKKEISELLLFSFRRLFYLCQKLLRKDKSSEDDDMEKSEYNQNLPGFDDKPVWFWRCLGMIRELARKHPRHLPSIVEQLESDTGDAREQHQELWDSFDIIKEVDGCALLPKVW</sequence>
<dbReference type="Pfam" id="PF09088">
    <property type="entry name" value="MIF4G_like"/>
    <property type="match status" value="1"/>
</dbReference>
<evidence type="ECO:0000256" key="1">
    <source>
        <dbReference type="SAM" id="Coils"/>
    </source>
</evidence>
<dbReference type="SUPFAM" id="SSF48371">
    <property type="entry name" value="ARM repeat"/>
    <property type="match status" value="3"/>
</dbReference>
<organism evidence="4 5">
    <name type="scientific">Chondrus crispus</name>
    <name type="common">Carrageen Irish moss</name>
    <name type="synonym">Polymorpha crispa</name>
    <dbReference type="NCBI Taxonomy" id="2769"/>
    <lineage>
        <taxon>Eukaryota</taxon>
        <taxon>Rhodophyta</taxon>
        <taxon>Florideophyceae</taxon>
        <taxon>Rhodymeniophycidae</taxon>
        <taxon>Gigartinales</taxon>
        <taxon>Gigartinaceae</taxon>
        <taxon>Chondrus</taxon>
    </lineage>
</organism>
<dbReference type="GeneID" id="17319155"/>
<dbReference type="KEGG" id="ccp:CHC_T00010155001"/>
<dbReference type="InterPro" id="IPR027159">
    <property type="entry name" value="CBP80"/>
</dbReference>
<dbReference type="PANTHER" id="PTHR12412:SF2">
    <property type="entry name" value="NUCLEAR CAP-BINDING PROTEIN SUBUNIT 1"/>
    <property type="match status" value="1"/>
</dbReference>
<keyword evidence="1" id="KW-0175">Coiled coil</keyword>
<dbReference type="InterPro" id="IPR016024">
    <property type="entry name" value="ARM-type_fold"/>
</dbReference>
<keyword evidence="5" id="KW-1185">Reference proteome</keyword>
<evidence type="ECO:0000313" key="5">
    <source>
        <dbReference type="Proteomes" id="UP000012073"/>
    </source>
</evidence>
<gene>
    <name evidence="4" type="ORF">CHC_T00010155001</name>
</gene>
<reference evidence="5" key="1">
    <citation type="journal article" date="2013" name="Proc. Natl. Acad. Sci. U.S.A.">
        <title>Genome structure and metabolic features in the red seaweed Chondrus crispus shed light on evolution of the Archaeplastida.</title>
        <authorList>
            <person name="Collen J."/>
            <person name="Porcel B."/>
            <person name="Carre W."/>
            <person name="Ball S.G."/>
            <person name="Chaparro C."/>
            <person name="Tonon T."/>
            <person name="Barbeyron T."/>
            <person name="Michel G."/>
            <person name="Noel B."/>
            <person name="Valentin K."/>
            <person name="Elias M."/>
            <person name="Artiguenave F."/>
            <person name="Arun A."/>
            <person name="Aury J.M."/>
            <person name="Barbosa-Neto J.F."/>
            <person name="Bothwell J.H."/>
            <person name="Bouget F.Y."/>
            <person name="Brillet L."/>
            <person name="Cabello-Hurtado F."/>
            <person name="Capella-Gutierrez S."/>
            <person name="Charrier B."/>
            <person name="Cladiere L."/>
            <person name="Cock J.M."/>
            <person name="Coelho S.M."/>
            <person name="Colleoni C."/>
            <person name="Czjzek M."/>
            <person name="Da Silva C."/>
            <person name="Delage L."/>
            <person name="Denoeud F."/>
            <person name="Deschamps P."/>
            <person name="Dittami S.M."/>
            <person name="Gabaldon T."/>
            <person name="Gachon C.M."/>
            <person name="Groisillier A."/>
            <person name="Herve C."/>
            <person name="Jabbari K."/>
            <person name="Katinka M."/>
            <person name="Kloareg B."/>
            <person name="Kowalczyk N."/>
            <person name="Labadie K."/>
            <person name="Leblanc C."/>
            <person name="Lopez P.J."/>
            <person name="McLachlan D.H."/>
            <person name="Meslet-Cladiere L."/>
            <person name="Moustafa A."/>
            <person name="Nehr Z."/>
            <person name="Nyvall Collen P."/>
            <person name="Panaud O."/>
            <person name="Partensky F."/>
            <person name="Poulain J."/>
            <person name="Rensing S.A."/>
            <person name="Rousvoal S."/>
            <person name="Samson G."/>
            <person name="Symeonidi A."/>
            <person name="Weissenbach J."/>
            <person name="Zambounis A."/>
            <person name="Wincker P."/>
            <person name="Boyen C."/>
        </authorList>
    </citation>
    <scope>NUCLEOTIDE SEQUENCE [LARGE SCALE GENOMIC DNA]</scope>
    <source>
        <strain evidence="5">cv. Stackhouse</strain>
    </source>
</reference>
<dbReference type="OrthoDB" id="10252707at2759"/>
<dbReference type="GO" id="GO:0005846">
    <property type="term" value="C:nuclear cap binding complex"/>
    <property type="evidence" value="ECO:0007669"/>
    <property type="project" value="InterPro"/>
</dbReference>
<dbReference type="GO" id="GO:0003729">
    <property type="term" value="F:mRNA binding"/>
    <property type="evidence" value="ECO:0007669"/>
    <property type="project" value="TreeGrafter"/>
</dbReference>
<evidence type="ECO:0000259" key="3">
    <source>
        <dbReference type="Pfam" id="PF09090"/>
    </source>
</evidence>
<dbReference type="InterPro" id="IPR015174">
    <property type="entry name" value="MIF4G-like_typ-2"/>
</dbReference>
<dbReference type="RefSeq" id="XP_005711445.1">
    <property type="nucleotide sequence ID" value="XM_005711388.1"/>
</dbReference>
<protein>
    <submittedName>
        <fullName evidence="4">Nuclear cap-binding protein subunit, putative</fullName>
    </submittedName>
</protein>
<proteinExistence type="predicted"/>
<dbReference type="STRING" id="2769.R7QUJ2"/>
<dbReference type="GO" id="GO:0006406">
    <property type="term" value="P:mRNA export from nucleus"/>
    <property type="evidence" value="ECO:0007669"/>
    <property type="project" value="InterPro"/>
</dbReference>
<dbReference type="Gramene" id="CDF41151">
    <property type="protein sequence ID" value="CDF41151"/>
    <property type="gene ID" value="CHC_T00010155001"/>
</dbReference>
<accession>R7QUJ2</accession>
<dbReference type="PANTHER" id="PTHR12412">
    <property type="entry name" value="CAP BINDING PROTEIN"/>
    <property type="match status" value="1"/>
</dbReference>
<dbReference type="Pfam" id="PF09090">
    <property type="entry name" value="MIF4G_like_2"/>
    <property type="match status" value="1"/>
</dbReference>
<dbReference type="Gene3D" id="1.25.40.180">
    <property type="match status" value="3"/>
</dbReference>
<dbReference type="InterPro" id="IPR015172">
    <property type="entry name" value="MIF4G-like_typ-1"/>
</dbReference>